<dbReference type="STRING" id="1348853.LK12_21905"/>
<dbReference type="OrthoDB" id="4512892at2"/>
<dbReference type="InterPro" id="IPR029058">
    <property type="entry name" value="AB_hydrolase_fold"/>
</dbReference>
<evidence type="ECO:0000313" key="2">
    <source>
        <dbReference type="Proteomes" id="UP000031057"/>
    </source>
</evidence>
<organism evidence="1 2">
    <name type="scientific">Novosphingobium malaysiense</name>
    <dbReference type="NCBI Taxonomy" id="1348853"/>
    <lineage>
        <taxon>Bacteria</taxon>
        <taxon>Pseudomonadati</taxon>
        <taxon>Pseudomonadota</taxon>
        <taxon>Alphaproteobacteria</taxon>
        <taxon>Sphingomonadales</taxon>
        <taxon>Sphingomonadaceae</taxon>
        <taxon>Novosphingobium</taxon>
    </lineage>
</organism>
<dbReference type="SUPFAM" id="SSF53474">
    <property type="entry name" value="alpha/beta-Hydrolases"/>
    <property type="match status" value="1"/>
</dbReference>
<dbReference type="EMBL" id="JTDI01000008">
    <property type="protein sequence ID" value="KHK89178.1"/>
    <property type="molecule type" value="Genomic_DNA"/>
</dbReference>
<dbReference type="AlphaFoldDB" id="A0A0B1ZIT5"/>
<gene>
    <name evidence="1" type="ORF">LK12_21905</name>
</gene>
<sequence>MKQQSVRIDVATSIGAASPQEIAGTVYFPDGFEPGERPLVIFAAPGGGYSQHYYNMQIEGHEGYSEAEYHTARGTVFVSMDHLGVGESSLDLQNALTIEQAADSNHMFVSEVLGRLKAGTLSEELPALANPFVVGIGQSMGGGVTIIMQSRNATFDAIAVLGKSALHTTLPQPTFELFEVQRSIFYFTRTTPLDELSVQFTSEKIPDFLYPFHWPEEEPGVVAADMEGGYPLRENPPKFGSATTPAYAVAMMSPAFLTPDAARVKVPVLVAGGERDVMPDVRREPTAFINSDDISVFVVKRMAHMHNFAPTRRLLWQRVADWSDMLARRETA</sequence>
<keyword evidence="2" id="KW-1185">Reference proteome</keyword>
<reference evidence="1 2" key="1">
    <citation type="submission" date="2014-10" db="EMBL/GenBank/DDBJ databases">
        <title>Genome sequence of Novosphingobium malaysiense MUSC 273(T).</title>
        <authorList>
            <person name="Lee L.-H."/>
        </authorList>
    </citation>
    <scope>NUCLEOTIDE SEQUENCE [LARGE SCALE GENOMIC DNA]</scope>
    <source>
        <strain evidence="1 2">MUSC 273</strain>
    </source>
</reference>
<dbReference type="RefSeq" id="WP_039289841.1">
    <property type="nucleotide sequence ID" value="NZ_JTDI01000008.1"/>
</dbReference>
<protein>
    <recommendedName>
        <fullName evidence="3">Serine aminopeptidase S33 domain-containing protein</fullName>
    </recommendedName>
</protein>
<comment type="caution">
    <text evidence="1">The sequence shown here is derived from an EMBL/GenBank/DDBJ whole genome shotgun (WGS) entry which is preliminary data.</text>
</comment>
<proteinExistence type="predicted"/>
<dbReference type="Proteomes" id="UP000031057">
    <property type="component" value="Unassembled WGS sequence"/>
</dbReference>
<evidence type="ECO:0008006" key="3">
    <source>
        <dbReference type="Google" id="ProtNLM"/>
    </source>
</evidence>
<accession>A0A0B1ZIT5</accession>
<evidence type="ECO:0000313" key="1">
    <source>
        <dbReference type="EMBL" id="KHK89178.1"/>
    </source>
</evidence>
<name>A0A0B1ZIT5_9SPHN</name>
<dbReference type="Gene3D" id="3.40.50.1820">
    <property type="entry name" value="alpha/beta hydrolase"/>
    <property type="match status" value="1"/>
</dbReference>